<dbReference type="InterPro" id="IPR036549">
    <property type="entry name" value="CX6/COA6-like_sf"/>
</dbReference>
<accession>A0A9P6C6M0</accession>
<dbReference type="Proteomes" id="UP000807342">
    <property type="component" value="Unassembled WGS sequence"/>
</dbReference>
<comment type="subcellular location">
    <subcellularLocation>
        <location evidence="1">Mitochondrion</location>
    </subcellularLocation>
</comment>
<dbReference type="InterPro" id="IPR048281">
    <property type="entry name" value="COA6_fun"/>
</dbReference>
<evidence type="ECO:0000313" key="6">
    <source>
        <dbReference type="EMBL" id="KAF9450459.1"/>
    </source>
</evidence>
<protein>
    <submittedName>
        <fullName evidence="6">Uncharacterized protein</fullName>
    </submittedName>
</protein>
<dbReference type="OrthoDB" id="5545577at2759"/>
<proteinExistence type="inferred from homology"/>
<keyword evidence="4" id="KW-1015">Disulfide bond</keyword>
<comment type="similarity">
    <text evidence="2">Belongs to the cytochrome c oxidase subunit 6B family.</text>
</comment>
<dbReference type="Pfam" id="PF02297">
    <property type="entry name" value="COX6B"/>
    <property type="match status" value="1"/>
</dbReference>
<dbReference type="Gene3D" id="1.10.10.140">
    <property type="entry name" value="Cytochrome c oxidase, subunit VIb"/>
    <property type="match status" value="1"/>
</dbReference>
<organism evidence="6 7">
    <name type="scientific">Macrolepiota fuliginosa MF-IS2</name>
    <dbReference type="NCBI Taxonomy" id="1400762"/>
    <lineage>
        <taxon>Eukaryota</taxon>
        <taxon>Fungi</taxon>
        <taxon>Dikarya</taxon>
        <taxon>Basidiomycota</taxon>
        <taxon>Agaricomycotina</taxon>
        <taxon>Agaricomycetes</taxon>
        <taxon>Agaricomycetidae</taxon>
        <taxon>Agaricales</taxon>
        <taxon>Agaricineae</taxon>
        <taxon>Agaricaceae</taxon>
        <taxon>Macrolepiota</taxon>
    </lineage>
</organism>
<dbReference type="PANTHER" id="PTHR47677">
    <property type="entry name" value="CYTOCHROME C OXIDASE ASSEMBLY FACTOR 6"/>
    <property type="match status" value="1"/>
</dbReference>
<dbReference type="PANTHER" id="PTHR47677:SF1">
    <property type="entry name" value="CYTOCHROME C OXIDASE ASSEMBLY FACTOR 6"/>
    <property type="match status" value="1"/>
</dbReference>
<dbReference type="SUPFAM" id="SSF47694">
    <property type="entry name" value="Cytochrome c oxidase subunit h"/>
    <property type="match status" value="1"/>
</dbReference>
<name>A0A9P6C6M0_9AGAR</name>
<evidence type="ECO:0000256" key="5">
    <source>
        <dbReference type="SAM" id="MobiDB-lite"/>
    </source>
</evidence>
<dbReference type="GO" id="GO:0005739">
    <property type="term" value="C:mitochondrion"/>
    <property type="evidence" value="ECO:0007669"/>
    <property type="project" value="UniProtKB-SubCell"/>
</dbReference>
<gene>
    <name evidence="6" type="ORF">P691DRAFT_701170</name>
</gene>
<dbReference type="InterPro" id="IPR048280">
    <property type="entry name" value="COX6B-like"/>
</dbReference>
<evidence type="ECO:0000256" key="2">
    <source>
        <dbReference type="ARBA" id="ARBA00006425"/>
    </source>
</evidence>
<evidence type="ECO:0000256" key="4">
    <source>
        <dbReference type="ARBA" id="ARBA00023157"/>
    </source>
</evidence>
<evidence type="ECO:0000256" key="1">
    <source>
        <dbReference type="ARBA" id="ARBA00004173"/>
    </source>
</evidence>
<reference evidence="6" key="1">
    <citation type="submission" date="2020-11" db="EMBL/GenBank/DDBJ databases">
        <authorList>
            <consortium name="DOE Joint Genome Institute"/>
            <person name="Ahrendt S."/>
            <person name="Riley R."/>
            <person name="Andreopoulos W."/>
            <person name="Labutti K."/>
            <person name="Pangilinan J."/>
            <person name="Ruiz-Duenas F.J."/>
            <person name="Barrasa J.M."/>
            <person name="Sanchez-Garcia M."/>
            <person name="Camarero S."/>
            <person name="Miyauchi S."/>
            <person name="Serrano A."/>
            <person name="Linde D."/>
            <person name="Babiker R."/>
            <person name="Drula E."/>
            <person name="Ayuso-Fernandez I."/>
            <person name="Pacheco R."/>
            <person name="Padilla G."/>
            <person name="Ferreira P."/>
            <person name="Barriuso J."/>
            <person name="Kellner H."/>
            <person name="Castanera R."/>
            <person name="Alfaro M."/>
            <person name="Ramirez L."/>
            <person name="Pisabarro A.G."/>
            <person name="Kuo A."/>
            <person name="Tritt A."/>
            <person name="Lipzen A."/>
            <person name="He G."/>
            <person name="Yan M."/>
            <person name="Ng V."/>
            <person name="Cullen D."/>
            <person name="Martin F."/>
            <person name="Rosso M.-N."/>
            <person name="Henrissat B."/>
            <person name="Hibbett D."/>
            <person name="Martinez A.T."/>
            <person name="Grigoriev I.V."/>
        </authorList>
    </citation>
    <scope>NUCLEOTIDE SEQUENCE</scope>
    <source>
        <strain evidence="6">MF-IS2</strain>
    </source>
</reference>
<evidence type="ECO:0000256" key="3">
    <source>
        <dbReference type="ARBA" id="ARBA00023128"/>
    </source>
</evidence>
<keyword evidence="3" id="KW-0496">Mitochondrion</keyword>
<evidence type="ECO:0000313" key="7">
    <source>
        <dbReference type="Proteomes" id="UP000807342"/>
    </source>
</evidence>
<comment type="caution">
    <text evidence="6">The sequence shown here is derived from an EMBL/GenBank/DDBJ whole genome shotgun (WGS) entry which is preliminary data.</text>
</comment>
<feature type="region of interest" description="Disordered" evidence="5">
    <location>
        <begin position="1"/>
        <end position="21"/>
    </location>
</feature>
<dbReference type="PROSITE" id="PS51808">
    <property type="entry name" value="CHCH"/>
    <property type="match status" value="1"/>
</dbReference>
<dbReference type="AlphaFoldDB" id="A0A9P6C6M0"/>
<sequence length="95" mass="11008">MGWFSRSDQIEENAEPSRQNRQKCWEARDSYFGCLDRANVVKAGDEGTACTKEKQLYENNCAKSWIAYFNQRRIIADAQKERLAQAQLQSGNTKR</sequence>
<dbReference type="EMBL" id="MU151104">
    <property type="protein sequence ID" value="KAF9450459.1"/>
    <property type="molecule type" value="Genomic_DNA"/>
</dbReference>
<keyword evidence="7" id="KW-1185">Reference proteome</keyword>